<evidence type="ECO:0000313" key="3">
    <source>
        <dbReference type="EMBL" id="KAG7301346.1"/>
    </source>
</evidence>
<comment type="caution">
    <text evidence="3">The sequence shown here is derived from an EMBL/GenBank/DDBJ whole genome shotgun (WGS) entry which is preliminary data.</text>
</comment>
<dbReference type="EMBL" id="JAHIBW010000019">
    <property type="protein sequence ID" value="KAG7301346.1"/>
    <property type="molecule type" value="Genomic_DNA"/>
</dbReference>
<sequence length="102" mass="10690">MKTAVIFLGVIVAMASARNGVQVAENSGYNQNGGFQVDPGFGKPSFGQGQGSIDPGFGRPTYGNGNNGQIVDPGFYRPSVGQQNNGGWPRKQYNNPALRGGK</sequence>
<proteinExistence type="predicted"/>
<accession>A0ABQ7Q7X5</accession>
<feature type="region of interest" description="Disordered" evidence="1">
    <location>
        <begin position="40"/>
        <end position="102"/>
    </location>
</feature>
<organism evidence="3 4">
    <name type="scientific">Plutella xylostella</name>
    <name type="common">Diamondback moth</name>
    <name type="synonym">Plutella maculipennis</name>
    <dbReference type="NCBI Taxonomy" id="51655"/>
    <lineage>
        <taxon>Eukaryota</taxon>
        <taxon>Metazoa</taxon>
        <taxon>Ecdysozoa</taxon>
        <taxon>Arthropoda</taxon>
        <taxon>Hexapoda</taxon>
        <taxon>Insecta</taxon>
        <taxon>Pterygota</taxon>
        <taxon>Neoptera</taxon>
        <taxon>Endopterygota</taxon>
        <taxon>Lepidoptera</taxon>
        <taxon>Glossata</taxon>
        <taxon>Ditrysia</taxon>
        <taxon>Yponomeutoidea</taxon>
        <taxon>Plutellidae</taxon>
        <taxon>Plutella</taxon>
    </lineage>
</organism>
<feature type="signal peptide" evidence="2">
    <location>
        <begin position="1"/>
        <end position="17"/>
    </location>
</feature>
<dbReference type="Proteomes" id="UP000823941">
    <property type="component" value="Chromosome 19"/>
</dbReference>
<name>A0ABQ7Q7X5_PLUXY</name>
<reference evidence="3 4" key="1">
    <citation type="submission" date="2021-06" db="EMBL/GenBank/DDBJ databases">
        <title>A haploid diamondback moth (Plutella xylostella L.) genome assembly resolves 31 chromosomes and identifies a diamide resistance mutation.</title>
        <authorList>
            <person name="Ward C.M."/>
            <person name="Perry K.D."/>
            <person name="Baker G."/>
            <person name="Powis K."/>
            <person name="Heckel D.G."/>
            <person name="Baxter S.W."/>
        </authorList>
    </citation>
    <scope>NUCLEOTIDE SEQUENCE [LARGE SCALE GENOMIC DNA]</scope>
    <source>
        <strain evidence="3 4">LV</strain>
        <tissue evidence="3">Single pupa</tissue>
    </source>
</reference>
<evidence type="ECO:0000256" key="2">
    <source>
        <dbReference type="SAM" id="SignalP"/>
    </source>
</evidence>
<keyword evidence="2" id="KW-0732">Signal</keyword>
<evidence type="ECO:0000313" key="4">
    <source>
        <dbReference type="Proteomes" id="UP000823941"/>
    </source>
</evidence>
<gene>
    <name evidence="3" type="ORF">JYU34_014281</name>
</gene>
<protein>
    <submittedName>
        <fullName evidence="3">Uncharacterized protein</fullName>
    </submittedName>
</protein>
<feature type="chain" id="PRO_5047440578" evidence="2">
    <location>
        <begin position="18"/>
        <end position="102"/>
    </location>
</feature>
<keyword evidence="4" id="KW-1185">Reference proteome</keyword>
<evidence type="ECO:0000256" key="1">
    <source>
        <dbReference type="SAM" id="MobiDB-lite"/>
    </source>
</evidence>